<evidence type="ECO:0000313" key="2">
    <source>
        <dbReference type="EMBL" id="RKO90800.1"/>
    </source>
</evidence>
<proteinExistence type="predicted"/>
<reference evidence="3" key="1">
    <citation type="journal article" date="2018" name="Nat. Microbiol.">
        <title>Leveraging single-cell genomics to expand the fungal tree of life.</title>
        <authorList>
            <person name="Ahrendt S.R."/>
            <person name="Quandt C.A."/>
            <person name="Ciobanu D."/>
            <person name="Clum A."/>
            <person name="Salamov A."/>
            <person name="Andreopoulos B."/>
            <person name="Cheng J.F."/>
            <person name="Woyke T."/>
            <person name="Pelin A."/>
            <person name="Henrissat B."/>
            <person name="Reynolds N.K."/>
            <person name="Benny G.L."/>
            <person name="Smith M.E."/>
            <person name="James T.Y."/>
            <person name="Grigoriev I.V."/>
        </authorList>
    </citation>
    <scope>NUCLEOTIDE SEQUENCE [LARGE SCALE GENOMIC DNA]</scope>
</reference>
<evidence type="ECO:0000313" key="3">
    <source>
        <dbReference type="Proteomes" id="UP000269721"/>
    </source>
</evidence>
<gene>
    <name evidence="2" type="ORF">BDK51DRAFT_29599</name>
</gene>
<protein>
    <submittedName>
        <fullName evidence="2">Uncharacterized protein</fullName>
    </submittedName>
</protein>
<keyword evidence="3" id="KW-1185">Reference proteome</keyword>
<dbReference type="AlphaFoldDB" id="A0A4P9WI54"/>
<accession>A0A4P9WI54</accession>
<sequence length="112" mass="12438">MSHIKPRAEILPMLEKPKVPFVIPRTAGAHGAAIGKEKEGAGVRTEEWERRTLGEVKRDSPVNLLPIKVETKGQRSQESWRCVWGGGQKWGQSGQVSLASTRQCSRVRPTPK</sequence>
<name>A0A4P9WI54_9FUNG</name>
<dbReference type="Proteomes" id="UP000269721">
    <property type="component" value="Unassembled WGS sequence"/>
</dbReference>
<evidence type="ECO:0000256" key="1">
    <source>
        <dbReference type="SAM" id="MobiDB-lite"/>
    </source>
</evidence>
<feature type="region of interest" description="Disordered" evidence="1">
    <location>
        <begin position="88"/>
        <end position="112"/>
    </location>
</feature>
<organism evidence="2 3">
    <name type="scientific">Blyttiomyces helicus</name>
    <dbReference type="NCBI Taxonomy" id="388810"/>
    <lineage>
        <taxon>Eukaryota</taxon>
        <taxon>Fungi</taxon>
        <taxon>Fungi incertae sedis</taxon>
        <taxon>Chytridiomycota</taxon>
        <taxon>Chytridiomycota incertae sedis</taxon>
        <taxon>Chytridiomycetes</taxon>
        <taxon>Chytridiomycetes incertae sedis</taxon>
        <taxon>Blyttiomyces</taxon>
    </lineage>
</organism>
<dbReference type="EMBL" id="KZ995376">
    <property type="protein sequence ID" value="RKO90800.1"/>
    <property type="molecule type" value="Genomic_DNA"/>
</dbReference>